<reference evidence="2" key="1">
    <citation type="submission" date="2018-05" db="EMBL/GenBank/DDBJ databases">
        <title>Draft genome of Mucuna pruriens seed.</title>
        <authorList>
            <person name="Nnadi N.E."/>
            <person name="Vos R."/>
            <person name="Hasami M.H."/>
            <person name="Devisetty U.K."/>
            <person name="Aguiy J.C."/>
        </authorList>
    </citation>
    <scope>NUCLEOTIDE SEQUENCE [LARGE SCALE GENOMIC DNA]</scope>
    <source>
        <strain evidence="2">JCA_2017</strain>
    </source>
</reference>
<dbReference type="Proteomes" id="UP000257109">
    <property type="component" value="Unassembled WGS sequence"/>
</dbReference>
<dbReference type="PANTHER" id="PTHR37614">
    <property type="entry name" value="OS02G0121400 PROTEIN"/>
    <property type="match status" value="1"/>
</dbReference>
<feature type="region of interest" description="Disordered" evidence="1">
    <location>
        <begin position="44"/>
        <end position="70"/>
    </location>
</feature>
<dbReference type="AlphaFoldDB" id="A0A371ES58"/>
<evidence type="ECO:0000313" key="2">
    <source>
        <dbReference type="EMBL" id="RDX68872.1"/>
    </source>
</evidence>
<feature type="non-terminal residue" evidence="2">
    <location>
        <position position="1"/>
    </location>
</feature>
<name>A0A371ES58_MUCPR</name>
<proteinExistence type="predicted"/>
<feature type="compositionally biased region" description="Low complexity" evidence="1">
    <location>
        <begin position="50"/>
        <end position="62"/>
    </location>
</feature>
<keyword evidence="3" id="KW-1185">Reference proteome</keyword>
<dbReference type="EMBL" id="QJKJ01012348">
    <property type="protein sequence ID" value="RDX68872.1"/>
    <property type="molecule type" value="Genomic_DNA"/>
</dbReference>
<dbReference type="OrthoDB" id="1721092at2759"/>
<organism evidence="2 3">
    <name type="scientific">Mucuna pruriens</name>
    <name type="common">Velvet bean</name>
    <name type="synonym">Dolichos pruriens</name>
    <dbReference type="NCBI Taxonomy" id="157652"/>
    <lineage>
        <taxon>Eukaryota</taxon>
        <taxon>Viridiplantae</taxon>
        <taxon>Streptophyta</taxon>
        <taxon>Embryophyta</taxon>
        <taxon>Tracheophyta</taxon>
        <taxon>Spermatophyta</taxon>
        <taxon>Magnoliopsida</taxon>
        <taxon>eudicotyledons</taxon>
        <taxon>Gunneridae</taxon>
        <taxon>Pentapetalae</taxon>
        <taxon>rosids</taxon>
        <taxon>fabids</taxon>
        <taxon>Fabales</taxon>
        <taxon>Fabaceae</taxon>
        <taxon>Papilionoideae</taxon>
        <taxon>50 kb inversion clade</taxon>
        <taxon>NPAAA clade</taxon>
        <taxon>indigoferoid/millettioid clade</taxon>
        <taxon>Phaseoleae</taxon>
        <taxon>Mucuna</taxon>
    </lineage>
</organism>
<evidence type="ECO:0000313" key="3">
    <source>
        <dbReference type="Proteomes" id="UP000257109"/>
    </source>
</evidence>
<sequence length="257" mass="29006">MKQGSRRESEVAEILVKLPSLIWEFECGLPFAWGCKRKRSAISSNPKAQASSPATPFSFSPSESDDNPTTLFRRNVSLKRKREHYLKIMEELTKDNDLLHGEIKNVKCYFDKLKDYNFKLKARKQELCRVPNQGDLVRTQPQLPLQFPSVAHRPPLIVNRTVQIRDGEGVVAQQACGRATTSLAVPSLSNDVGPIGIPDLNLPVDESMTMDFVEALDVSVANKNLSRAMAAQARQNRLHIYRFKNPIGITKPRYSCR</sequence>
<comment type="caution">
    <text evidence="2">The sequence shown here is derived from an EMBL/GenBank/DDBJ whole genome shotgun (WGS) entry which is preliminary data.</text>
</comment>
<evidence type="ECO:0000256" key="1">
    <source>
        <dbReference type="SAM" id="MobiDB-lite"/>
    </source>
</evidence>
<gene>
    <name evidence="2" type="ORF">CR513_52092</name>
</gene>
<accession>A0A371ES58</accession>
<protein>
    <submittedName>
        <fullName evidence="2">Uncharacterized protein</fullName>
    </submittedName>
</protein>
<dbReference type="PANTHER" id="PTHR37614:SF2">
    <property type="entry name" value="OS02G0121400 PROTEIN"/>
    <property type="match status" value="1"/>
</dbReference>